<dbReference type="InterPro" id="IPR035900">
    <property type="entry name" value="Colicin_E_sf"/>
</dbReference>
<name>A0ABT2JA44_9PSEU</name>
<dbReference type="InterPro" id="IPR000290">
    <property type="entry name" value="Colicin_pyocin"/>
</dbReference>
<dbReference type="Proteomes" id="UP001156441">
    <property type="component" value="Unassembled WGS sequence"/>
</dbReference>
<keyword evidence="2" id="KW-0079">Bacteriocin immunity</keyword>
<gene>
    <name evidence="3" type="ORF">JT362_16175</name>
</gene>
<evidence type="ECO:0000313" key="3">
    <source>
        <dbReference type="EMBL" id="MCT2584656.1"/>
    </source>
</evidence>
<comment type="caution">
    <text evidence="3">The sequence shown here is derived from an EMBL/GenBank/DDBJ whole genome shotgun (WGS) entry which is preliminary data.</text>
</comment>
<protein>
    <submittedName>
        <fullName evidence="3">Bacteriocin immunity protein</fullName>
    </submittedName>
</protein>
<evidence type="ECO:0000256" key="1">
    <source>
        <dbReference type="ARBA" id="ARBA00009346"/>
    </source>
</evidence>
<sequence>MTVDREHLVGLAAKLIAGEYQSDVDLDNDMSEFSASVPHPRASDLIYYWQEEFDHEPTPEEVVDRALAYKPIDL</sequence>
<organism evidence="3 4">
    <name type="scientific">Actinophytocola gossypii</name>
    <dbReference type="NCBI Taxonomy" id="2812003"/>
    <lineage>
        <taxon>Bacteria</taxon>
        <taxon>Bacillati</taxon>
        <taxon>Actinomycetota</taxon>
        <taxon>Actinomycetes</taxon>
        <taxon>Pseudonocardiales</taxon>
        <taxon>Pseudonocardiaceae</taxon>
    </lineage>
</organism>
<reference evidence="3 4" key="1">
    <citation type="submission" date="2021-02" db="EMBL/GenBank/DDBJ databases">
        <title>Actinophytocola xerophila sp. nov., isolated from soil of cotton cropping field.</title>
        <authorList>
            <person name="Huang R."/>
            <person name="Chen X."/>
            <person name="Ge X."/>
            <person name="Liu W."/>
        </authorList>
    </citation>
    <scope>NUCLEOTIDE SEQUENCE [LARGE SCALE GENOMIC DNA]</scope>
    <source>
        <strain evidence="3 4">S1-96</strain>
    </source>
</reference>
<dbReference type="SUPFAM" id="SSF47345">
    <property type="entry name" value="Colicin E immunity proteins"/>
    <property type="match status" value="1"/>
</dbReference>
<proteinExistence type="inferred from homology"/>
<dbReference type="RefSeq" id="WP_260192043.1">
    <property type="nucleotide sequence ID" value="NZ_JAFFZE010000012.1"/>
</dbReference>
<keyword evidence="4" id="KW-1185">Reference proteome</keyword>
<evidence type="ECO:0000313" key="4">
    <source>
        <dbReference type="Proteomes" id="UP001156441"/>
    </source>
</evidence>
<comment type="similarity">
    <text evidence="1">Belongs to the colicins ColE2/ColE8/ColE9 and pyocins S1/S2 family.</text>
</comment>
<dbReference type="Pfam" id="PF01320">
    <property type="entry name" value="Colicin_Pyocin"/>
    <property type="match status" value="1"/>
</dbReference>
<evidence type="ECO:0000256" key="2">
    <source>
        <dbReference type="ARBA" id="ARBA00023025"/>
    </source>
</evidence>
<accession>A0ABT2JA44</accession>
<dbReference type="EMBL" id="JAFFZE010000012">
    <property type="protein sequence ID" value="MCT2584656.1"/>
    <property type="molecule type" value="Genomic_DNA"/>
</dbReference>
<dbReference type="Gene3D" id="1.10.1200.20">
    <property type="entry name" value="Colicin E immunity protein"/>
    <property type="match status" value="1"/>
</dbReference>